<sequence length="126" mass="13488">MRPGSSSDRNIPANISNTEALTRTLSEISKAEGRVAKSTNVILGELGGQGETSQEKWRQLDEKVNTYPMQREFKAIGTGGDDFAQAVVAAISESTLLIDLLVHICNTSPHATAVLHICSSPSLHAE</sequence>
<proteinExistence type="predicted"/>
<dbReference type="AlphaFoldDB" id="A0AAW1Q3Y5"/>
<dbReference type="InterPro" id="IPR027471">
    <property type="entry name" value="YbeD-like_sf"/>
</dbReference>
<evidence type="ECO:0000313" key="1">
    <source>
        <dbReference type="EMBL" id="KAK9815525.1"/>
    </source>
</evidence>
<protein>
    <submittedName>
        <fullName evidence="1">Uncharacterized protein</fullName>
    </submittedName>
</protein>
<dbReference type="InterPro" id="IPR007454">
    <property type="entry name" value="UPF0250_YbeD-like"/>
</dbReference>
<dbReference type="SUPFAM" id="SSF117991">
    <property type="entry name" value="YbeD/HP0495-like"/>
    <property type="match status" value="1"/>
</dbReference>
<gene>
    <name evidence="1" type="ORF">WJX72_005056</name>
</gene>
<dbReference type="Proteomes" id="UP001489004">
    <property type="component" value="Unassembled WGS sequence"/>
</dbReference>
<evidence type="ECO:0000313" key="2">
    <source>
        <dbReference type="Proteomes" id="UP001489004"/>
    </source>
</evidence>
<dbReference type="EMBL" id="JALJOR010000006">
    <property type="protein sequence ID" value="KAK9815525.1"/>
    <property type="molecule type" value="Genomic_DNA"/>
</dbReference>
<organism evidence="1 2">
    <name type="scientific">[Myrmecia] bisecta</name>
    <dbReference type="NCBI Taxonomy" id="41462"/>
    <lineage>
        <taxon>Eukaryota</taxon>
        <taxon>Viridiplantae</taxon>
        <taxon>Chlorophyta</taxon>
        <taxon>core chlorophytes</taxon>
        <taxon>Trebouxiophyceae</taxon>
        <taxon>Trebouxiales</taxon>
        <taxon>Trebouxiaceae</taxon>
        <taxon>Myrmecia</taxon>
    </lineage>
</organism>
<name>A0AAW1Q3Y5_9CHLO</name>
<reference evidence="1 2" key="1">
    <citation type="journal article" date="2024" name="Nat. Commun.">
        <title>Phylogenomics reveals the evolutionary origins of lichenization in chlorophyte algae.</title>
        <authorList>
            <person name="Puginier C."/>
            <person name="Libourel C."/>
            <person name="Otte J."/>
            <person name="Skaloud P."/>
            <person name="Haon M."/>
            <person name="Grisel S."/>
            <person name="Petersen M."/>
            <person name="Berrin J.G."/>
            <person name="Delaux P.M."/>
            <person name="Dal Grande F."/>
            <person name="Keller J."/>
        </authorList>
    </citation>
    <scope>NUCLEOTIDE SEQUENCE [LARGE SCALE GENOMIC DNA]</scope>
    <source>
        <strain evidence="1 2">SAG 2043</strain>
    </source>
</reference>
<keyword evidence="2" id="KW-1185">Reference proteome</keyword>
<dbReference type="Pfam" id="PF04359">
    <property type="entry name" value="DUF493"/>
    <property type="match status" value="1"/>
</dbReference>
<accession>A0AAW1Q3Y5</accession>
<dbReference type="PANTHER" id="PTHR34782">
    <property type="entry name" value="PHOSPHORIBOSYLFORMYLGLYCINAMIDINE SYNTHASE"/>
    <property type="match status" value="1"/>
</dbReference>
<dbReference type="PANTHER" id="PTHR34782:SF1">
    <property type="entry name" value="PHOSPHORIBOSYLFORMYLGLYCINAMIDINE SYNTHASE"/>
    <property type="match status" value="1"/>
</dbReference>
<comment type="caution">
    <text evidence="1">The sequence shown here is derived from an EMBL/GenBank/DDBJ whole genome shotgun (WGS) entry which is preliminary data.</text>
</comment>